<dbReference type="OrthoDB" id="510325at2759"/>
<dbReference type="GO" id="GO:0003899">
    <property type="term" value="F:DNA-directed RNA polymerase activity"/>
    <property type="evidence" value="ECO:0007669"/>
    <property type="project" value="InterPro"/>
</dbReference>
<dbReference type="KEGG" id="clec:106661887"/>
<evidence type="ECO:0000256" key="2">
    <source>
        <dbReference type="ARBA" id="ARBA00022079"/>
    </source>
</evidence>
<dbReference type="GO" id="GO:0005666">
    <property type="term" value="C:RNA polymerase III complex"/>
    <property type="evidence" value="ECO:0007669"/>
    <property type="project" value="TreeGrafter"/>
</dbReference>
<dbReference type="Gene3D" id="3.30.1360.10">
    <property type="entry name" value="RNA polymerase, RBP11-like subunit"/>
    <property type="match status" value="1"/>
</dbReference>
<organism evidence="9 10">
    <name type="scientific">Cimex lectularius</name>
    <name type="common">Bed bug</name>
    <name type="synonym">Acanthia lectularia</name>
    <dbReference type="NCBI Taxonomy" id="79782"/>
    <lineage>
        <taxon>Eukaryota</taxon>
        <taxon>Metazoa</taxon>
        <taxon>Ecdysozoa</taxon>
        <taxon>Arthropoda</taxon>
        <taxon>Hexapoda</taxon>
        <taxon>Insecta</taxon>
        <taxon>Pterygota</taxon>
        <taxon>Neoptera</taxon>
        <taxon>Paraneoptera</taxon>
        <taxon>Hemiptera</taxon>
        <taxon>Heteroptera</taxon>
        <taxon>Panheteroptera</taxon>
        <taxon>Cimicomorpha</taxon>
        <taxon>Cimicidae</taxon>
        <taxon>Cimex</taxon>
    </lineage>
</organism>
<keyword evidence="10" id="KW-1185">Reference proteome</keyword>
<dbReference type="GO" id="GO:0005736">
    <property type="term" value="C:RNA polymerase I complex"/>
    <property type="evidence" value="ECO:0007669"/>
    <property type="project" value="TreeGrafter"/>
</dbReference>
<evidence type="ECO:0000256" key="5">
    <source>
        <dbReference type="ARBA" id="ARBA00023242"/>
    </source>
</evidence>
<dbReference type="RefSeq" id="XP_014241109.1">
    <property type="nucleotide sequence ID" value="XM_014385623.2"/>
</dbReference>
<dbReference type="CDD" id="cd07029">
    <property type="entry name" value="RNAP_I_III_AC19"/>
    <property type="match status" value="1"/>
</dbReference>
<dbReference type="HAMAP" id="MF_00261">
    <property type="entry name" value="RNApol_arch_Rpo11"/>
    <property type="match status" value="1"/>
</dbReference>
<evidence type="ECO:0000256" key="6">
    <source>
        <dbReference type="ARBA" id="ARBA00025751"/>
    </source>
</evidence>
<evidence type="ECO:0000256" key="4">
    <source>
        <dbReference type="ARBA" id="ARBA00023163"/>
    </source>
</evidence>
<evidence type="ECO:0000256" key="3">
    <source>
        <dbReference type="ARBA" id="ARBA00022478"/>
    </source>
</evidence>
<dbReference type="GO" id="GO:0046983">
    <property type="term" value="F:protein dimerization activity"/>
    <property type="evidence" value="ECO:0007669"/>
    <property type="project" value="InterPro"/>
</dbReference>
<dbReference type="PROSITE" id="PS01154">
    <property type="entry name" value="RNA_POL_L_13KD"/>
    <property type="match status" value="1"/>
</dbReference>
<dbReference type="Proteomes" id="UP000494040">
    <property type="component" value="Unassembled WGS sequence"/>
</dbReference>
<protein>
    <recommendedName>
        <fullName evidence="2">DNA-directed RNA polymerases I and III subunit RPAC2</fullName>
    </recommendedName>
    <alternativeName>
        <fullName evidence="7">DNA-directed RNA polymerase I subunit D</fullName>
    </alternativeName>
</protein>
<dbReference type="GO" id="GO:0006362">
    <property type="term" value="P:transcription elongation by RNA polymerase I"/>
    <property type="evidence" value="ECO:0007669"/>
    <property type="project" value="TreeGrafter"/>
</dbReference>
<dbReference type="Pfam" id="PF13656">
    <property type="entry name" value="RNA_pol_L_2"/>
    <property type="match status" value="1"/>
</dbReference>
<keyword evidence="3" id="KW-0240">DNA-directed RNA polymerase</keyword>
<name>A0A8I6R9K3_CIMLE</name>
<dbReference type="GO" id="GO:0003677">
    <property type="term" value="F:DNA binding"/>
    <property type="evidence" value="ECO:0007669"/>
    <property type="project" value="InterPro"/>
</dbReference>
<evidence type="ECO:0000313" key="9">
    <source>
        <dbReference type="EnsemblMetazoa" id="XP_014241109.1"/>
    </source>
</evidence>
<dbReference type="InterPro" id="IPR033898">
    <property type="entry name" value="RNAP_AC19"/>
</dbReference>
<accession>A0A8I6R9K3</accession>
<feature type="domain" description="DNA-directed RNA polymerase RBP11-like dimerisation" evidence="8">
    <location>
        <begin position="17"/>
        <end position="86"/>
    </location>
</feature>
<dbReference type="InterPro" id="IPR009025">
    <property type="entry name" value="RBP11-like_dimer"/>
</dbReference>
<dbReference type="InterPro" id="IPR022905">
    <property type="entry name" value="Rpo11-like"/>
</dbReference>
<dbReference type="PANTHER" id="PTHR13946">
    <property type="entry name" value="DNA-DIRECTED RNA POLYMERASE I,II,III"/>
    <property type="match status" value="1"/>
</dbReference>
<evidence type="ECO:0000313" key="10">
    <source>
        <dbReference type="Proteomes" id="UP000494040"/>
    </source>
</evidence>
<sequence length="104" mass="11675">MKIAELAGDEGTETSRTFVFYDEGHTFGNVLRCVITSYPEVTFCGYTVPHPAEMKMHLRIQTNGPRAIDILQKGLQDLDKMCDHTLGKFDSAMAVYNVNKMSIN</sequence>
<dbReference type="AlphaFoldDB" id="A0A8I6R9K3"/>
<dbReference type="FunFam" id="3.30.1360.10:FF:000006">
    <property type="entry name" value="DNA-directed RNA polymerases I and III subunit RPAC2"/>
    <property type="match status" value="1"/>
</dbReference>
<reference evidence="9" key="1">
    <citation type="submission" date="2022-01" db="UniProtKB">
        <authorList>
            <consortium name="EnsemblMetazoa"/>
        </authorList>
    </citation>
    <scope>IDENTIFICATION</scope>
</reference>
<dbReference type="GO" id="GO:0006383">
    <property type="term" value="P:transcription by RNA polymerase III"/>
    <property type="evidence" value="ECO:0007669"/>
    <property type="project" value="TreeGrafter"/>
</dbReference>
<comment type="similarity">
    <text evidence="6">Belongs to the archaeal Rpo11/eukaryotic RPB11/RPC19 RNA polymerase subunit family.</text>
</comment>
<dbReference type="GeneID" id="106661887"/>
<dbReference type="OMA" id="FTDEGHT"/>
<dbReference type="SUPFAM" id="SSF55257">
    <property type="entry name" value="RBP11-like subunits of RNA polymerase"/>
    <property type="match status" value="1"/>
</dbReference>
<evidence type="ECO:0000256" key="1">
    <source>
        <dbReference type="ARBA" id="ARBA00004123"/>
    </source>
</evidence>
<keyword evidence="4" id="KW-0804">Transcription</keyword>
<dbReference type="PANTHER" id="PTHR13946:SF28">
    <property type="entry name" value="DNA-DIRECTED RNA POLYMERASES I AND III SUBUNIT RPAC2"/>
    <property type="match status" value="1"/>
</dbReference>
<evidence type="ECO:0000256" key="7">
    <source>
        <dbReference type="ARBA" id="ARBA00031757"/>
    </source>
</evidence>
<evidence type="ECO:0000259" key="8">
    <source>
        <dbReference type="Pfam" id="PF13656"/>
    </source>
</evidence>
<comment type="subcellular location">
    <subcellularLocation>
        <location evidence="1">Nucleus</location>
    </subcellularLocation>
</comment>
<dbReference type="EnsemblMetazoa" id="XM_014385623.2">
    <property type="protein sequence ID" value="XP_014241109.1"/>
    <property type="gene ID" value="LOC106661887"/>
</dbReference>
<keyword evidence="5" id="KW-0539">Nucleus</keyword>
<proteinExistence type="inferred from homology"/>
<dbReference type="InterPro" id="IPR036603">
    <property type="entry name" value="RBP11-like"/>
</dbReference>
<dbReference type="InterPro" id="IPR008193">
    <property type="entry name" value="RNA_pol_Rpb11_13-16kDa_CS"/>
</dbReference>